<keyword evidence="5 6" id="KW-0472">Membrane</keyword>
<dbReference type="PROSITE" id="PS50850">
    <property type="entry name" value="MFS"/>
    <property type="match status" value="1"/>
</dbReference>
<dbReference type="Proteomes" id="UP000078343">
    <property type="component" value="Unassembled WGS sequence"/>
</dbReference>
<feature type="transmembrane region" description="Helical" evidence="6">
    <location>
        <begin position="328"/>
        <end position="353"/>
    </location>
</feature>
<evidence type="ECO:0000313" key="8">
    <source>
        <dbReference type="EMBL" id="OAP53874.1"/>
    </source>
</evidence>
<evidence type="ECO:0000256" key="1">
    <source>
        <dbReference type="ARBA" id="ARBA00004141"/>
    </source>
</evidence>
<comment type="subcellular location">
    <subcellularLocation>
        <location evidence="1">Membrane</location>
        <topology evidence="1">Multi-pass membrane protein</topology>
    </subcellularLocation>
</comment>
<evidence type="ECO:0000256" key="2">
    <source>
        <dbReference type="ARBA" id="ARBA00022448"/>
    </source>
</evidence>
<evidence type="ECO:0000313" key="9">
    <source>
        <dbReference type="Proteomes" id="UP000078343"/>
    </source>
</evidence>
<comment type="caution">
    <text evidence="8">The sequence shown here is derived from an EMBL/GenBank/DDBJ whole genome shotgun (WGS) entry which is preliminary data.</text>
</comment>
<feature type="transmembrane region" description="Helical" evidence="6">
    <location>
        <begin position="392"/>
        <end position="412"/>
    </location>
</feature>
<dbReference type="AlphaFoldDB" id="A0A178Z2E3"/>
<keyword evidence="2" id="KW-0813">Transport</keyword>
<feature type="transmembrane region" description="Helical" evidence="6">
    <location>
        <begin position="197"/>
        <end position="214"/>
    </location>
</feature>
<gene>
    <name evidence="8" type="ORF">AYL99_11896</name>
</gene>
<feature type="transmembrane region" description="Helical" evidence="6">
    <location>
        <begin position="38"/>
        <end position="64"/>
    </location>
</feature>
<feature type="transmembrane region" description="Helical" evidence="6">
    <location>
        <begin position="418"/>
        <end position="448"/>
    </location>
</feature>
<dbReference type="InterPro" id="IPR036259">
    <property type="entry name" value="MFS_trans_sf"/>
</dbReference>
<sequence length="534" mass="58185">MAHERSSLEFLRLLRRYRTTKGPAARPFCLETRSSKTFIIASCTLAIFTDCFLYGIVVPVLPFALTERVGIASEDVGLWIAALLACYAGTWLVFAPLAGYITDYFTSRRTTFVLALTTLTGATVLIYIGSSIGMLVVGRALQGVSSALTWTAGVTLTIETVQEHEVGQTLGICSLGMNLALLLAPVLGGLLLEQSGYHSVFAITFALLALDVTWRLTLIERSAVNPGQGPPQHVYWTTVFGENGTPRIMPSPTREDIPNLEPLLVSAERPPLESDIDFEDFIVSYRLGENSVQTISPVRRDVRESGRRGKIFTQTIIPLMRLLRRPRLVVALWATFAQTTITTSLDAVLPLFVKDKFTWGPQAAGLIFMPIVLPTFWAPFVGAVTDRDGPKWMTSMAFILGCPIWILLRLVTHAGVSQSAILCILLAMVGVTATLATAPLMAEITFAVKSQNGIARGRFGPRGPIAQAYALYSFSLAGGLLVGPLWGGLIMELGGWKTMTWTLSLLSGVTVGPTIFFTGGRLRMADIRWPRARA</sequence>
<dbReference type="OrthoDB" id="5086884at2759"/>
<feature type="transmembrane region" description="Helical" evidence="6">
    <location>
        <begin position="76"/>
        <end position="100"/>
    </location>
</feature>
<dbReference type="RefSeq" id="XP_018687241.1">
    <property type="nucleotide sequence ID" value="XM_018843400.1"/>
</dbReference>
<reference evidence="8 9" key="1">
    <citation type="submission" date="2016-04" db="EMBL/GenBank/DDBJ databases">
        <title>Draft genome of Fonsecaea erecta CBS 125763.</title>
        <authorList>
            <person name="Weiss V.A."/>
            <person name="Vicente V.A."/>
            <person name="Raittz R.T."/>
            <person name="Moreno L.F."/>
            <person name="De Souza E.M."/>
            <person name="Pedrosa F.O."/>
            <person name="Steffens M.B."/>
            <person name="Faoro H."/>
            <person name="Tadra-Sfeir M.Z."/>
            <person name="Najafzadeh M.J."/>
            <person name="Felipe M.S."/>
            <person name="Teixeira M."/>
            <person name="Sun J."/>
            <person name="Xi L."/>
            <person name="Gomes R."/>
            <person name="De Azevedo C.M."/>
            <person name="Salgado C.G."/>
            <person name="Da Silva M.B."/>
            <person name="Nascimento M.F."/>
            <person name="Queiroz-Telles F."/>
            <person name="Attili D.S."/>
            <person name="Gorbushina A."/>
        </authorList>
    </citation>
    <scope>NUCLEOTIDE SEQUENCE [LARGE SCALE GENOMIC DNA]</scope>
    <source>
        <strain evidence="8 9">CBS 125763</strain>
    </source>
</reference>
<dbReference type="GO" id="GO:0016020">
    <property type="term" value="C:membrane"/>
    <property type="evidence" value="ECO:0007669"/>
    <property type="project" value="UniProtKB-SubCell"/>
</dbReference>
<organism evidence="8 9">
    <name type="scientific">Fonsecaea erecta</name>
    <dbReference type="NCBI Taxonomy" id="1367422"/>
    <lineage>
        <taxon>Eukaryota</taxon>
        <taxon>Fungi</taxon>
        <taxon>Dikarya</taxon>
        <taxon>Ascomycota</taxon>
        <taxon>Pezizomycotina</taxon>
        <taxon>Eurotiomycetes</taxon>
        <taxon>Chaetothyriomycetidae</taxon>
        <taxon>Chaetothyriales</taxon>
        <taxon>Herpotrichiellaceae</taxon>
        <taxon>Fonsecaea</taxon>
    </lineage>
</organism>
<feature type="transmembrane region" description="Helical" evidence="6">
    <location>
        <begin position="469"/>
        <end position="489"/>
    </location>
</feature>
<name>A0A178Z2E3_9EURO</name>
<keyword evidence="9" id="KW-1185">Reference proteome</keyword>
<dbReference type="Gene3D" id="1.20.1250.20">
    <property type="entry name" value="MFS general substrate transporter like domains"/>
    <property type="match status" value="1"/>
</dbReference>
<feature type="transmembrane region" description="Helical" evidence="6">
    <location>
        <begin position="359"/>
        <end position="380"/>
    </location>
</feature>
<dbReference type="GO" id="GO:0022857">
    <property type="term" value="F:transmembrane transporter activity"/>
    <property type="evidence" value="ECO:0007669"/>
    <property type="project" value="InterPro"/>
</dbReference>
<evidence type="ECO:0000256" key="6">
    <source>
        <dbReference type="SAM" id="Phobius"/>
    </source>
</evidence>
<evidence type="ECO:0000256" key="5">
    <source>
        <dbReference type="ARBA" id="ARBA00023136"/>
    </source>
</evidence>
<feature type="domain" description="Major facilitator superfamily (MFS) profile" evidence="7">
    <location>
        <begin position="39"/>
        <end position="522"/>
    </location>
</feature>
<protein>
    <recommendedName>
        <fullName evidence="7">Major facilitator superfamily (MFS) profile domain-containing protein</fullName>
    </recommendedName>
</protein>
<feature type="transmembrane region" description="Helical" evidence="6">
    <location>
        <begin position="112"/>
        <end position="134"/>
    </location>
</feature>
<keyword evidence="3 6" id="KW-0812">Transmembrane</keyword>
<dbReference type="PANTHER" id="PTHR23506">
    <property type="entry name" value="GH10249P"/>
    <property type="match status" value="1"/>
</dbReference>
<dbReference type="InterPro" id="IPR020846">
    <property type="entry name" value="MFS_dom"/>
</dbReference>
<proteinExistence type="predicted"/>
<evidence type="ECO:0000259" key="7">
    <source>
        <dbReference type="PROSITE" id="PS50850"/>
    </source>
</evidence>
<dbReference type="EMBL" id="LVYI01000018">
    <property type="protein sequence ID" value="OAP53874.1"/>
    <property type="molecule type" value="Genomic_DNA"/>
</dbReference>
<feature type="transmembrane region" description="Helical" evidence="6">
    <location>
        <begin position="170"/>
        <end position="191"/>
    </location>
</feature>
<evidence type="ECO:0000256" key="3">
    <source>
        <dbReference type="ARBA" id="ARBA00022692"/>
    </source>
</evidence>
<accession>A0A178Z2E3</accession>
<dbReference type="STRING" id="1367422.A0A178Z2E3"/>
<dbReference type="GeneID" id="30016063"/>
<dbReference type="Pfam" id="PF07690">
    <property type="entry name" value="MFS_1"/>
    <property type="match status" value="1"/>
</dbReference>
<keyword evidence="4 6" id="KW-1133">Transmembrane helix</keyword>
<dbReference type="CDD" id="cd17325">
    <property type="entry name" value="MFS_MdtG_SLC18_like"/>
    <property type="match status" value="1"/>
</dbReference>
<dbReference type="InterPro" id="IPR050930">
    <property type="entry name" value="MFS_Vesicular_Transporter"/>
</dbReference>
<evidence type="ECO:0000256" key="4">
    <source>
        <dbReference type="ARBA" id="ARBA00022989"/>
    </source>
</evidence>
<feature type="transmembrane region" description="Helical" evidence="6">
    <location>
        <begin position="140"/>
        <end position="158"/>
    </location>
</feature>
<dbReference type="InterPro" id="IPR011701">
    <property type="entry name" value="MFS"/>
</dbReference>
<dbReference type="PANTHER" id="PTHR23506:SF23">
    <property type="entry name" value="GH10249P"/>
    <property type="match status" value="1"/>
</dbReference>
<dbReference type="SUPFAM" id="SSF103473">
    <property type="entry name" value="MFS general substrate transporter"/>
    <property type="match status" value="1"/>
</dbReference>
<feature type="transmembrane region" description="Helical" evidence="6">
    <location>
        <begin position="501"/>
        <end position="522"/>
    </location>
</feature>